<comment type="caution">
    <text evidence="5">The sequence shown here is derived from an EMBL/GenBank/DDBJ whole genome shotgun (WGS) entry which is preliminary data.</text>
</comment>
<dbReference type="SUPFAM" id="SSF53822">
    <property type="entry name" value="Periplasmic binding protein-like I"/>
    <property type="match status" value="1"/>
</dbReference>
<dbReference type="PANTHER" id="PTHR30146:SF109">
    <property type="entry name" value="HTH-TYPE TRANSCRIPTIONAL REGULATOR GALS"/>
    <property type="match status" value="1"/>
</dbReference>
<dbReference type="InterPro" id="IPR000843">
    <property type="entry name" value="HTH_LacI"/>
</dbReference>
<dbReference type="GO" id="GO:0003700">
    <property type="term" value="F:DNA-binding transcription factor activity"/>
    <property type="evidence" value="ECO:0007669"/>
    <property type="project" value="TreeGrafter"/>
</dbReference>
<dbReference type="Pfam" id="PF00356">
    <property type="entry name" value="LacI"/>
    <property type="match status" value="1"/>
</dbReference>
<dbReference type="GO" id="GO:0000976">
    <property type="term" value="F:transcription cis-regulatory region binding"/>
    <property type="evidence" value="ECO:0007669"/>
    <property type="project" value="TreeGrafter"/>
</dbReference>
<dbReference type="InterPro" id="IPR046335">
    <property type="entry name" value="LacI/GalR-like_sensor"/>
</dbReference>
<dbReference type="CDD" id="cd06267">
    <property type="entry name" value="PBP1_LacI_sugar_binding-like"/>
    <property type="match status" value="1"/>
</dbReference>
<sequence>MEKEVTIYDIAKILNLSPATVSRALNDHPAINSKTKLSIANTAAELGYRSNTFASNLRRKSTSTLGVIVPRLDSSFMSAVLAGMEEVANKAGYNLLISQSLESQGKEKSNAKTMYNSRVDGLLVSLAYDTEGFDHFENFVKKRVPVLFFDRIFDHSECATIVIDNEKAGYDVTSHLIMQGCTHILHVTGNLKRNVYIDRLSGYRKALEAHGIAFDEAWVLETDLSREAGKAAVDYMEKLPVRPDAIFVANDICAISCIQELKQRGYRIPEDIAIAGFNNDPVSQVVEPSLTTVYYPGKEMGAIAVKTMINHLTGTSDIDPANSVVLQSELLIRDSSRKLQREARN</sequence>
<evidence type="ECO:0000256" key="3">
    <source>
        <dbReference type="ARBA" id="ARBA00023163"/>
    </source>
</evidence>
<dbReference type="Pfam" id="PF13377">
    <property type="entry name" value="Peripla_BP_3"/>
    <property type="match status" value="1"/>
</dbReference>
<dbReference type="SMART" id="SM00354">
    <property type="entry name" value="HTH_LACI"/>
    <property type="match status" value="1"/>
</dbReference>
<dbReference type="OrthoDB" id="833520at2"/>
<dbReference type="CDD" id="cd01392">
    <property type="entry name" value="HTH_LacI"/>
    <property type="match status" value="1"/>
</dbReference>
<keyword evidence="1" id="KW-0805">Transcription regulation</keyword>
<protein>
    <submittedName>
        <fullName evidence="5">LacI family transcriptional regulator</fullName>
    </submittedName>
</protein>
<accession>A0A3D8YCI3</accession>
<evidence type="ECO:0000313" key="5">
    <source>
        <dbReference type="EMBL" id="REA62102.1"/>
    </source>
</evidence>
<dbReference type="Gene3D" id="1.10.260.40">
    <property type="entry name" value="lambda repressor-like DNA-binding domains"/>
    <property type="match status" value="1"/>
</dbReference>
<dbReference type="PANTHER" id="PTHR30146">
    <property type="entry name" value="LACI-RELATED TRANSCRIPTIONAL REPRESSOR"/>
    <property type="match status" value="1"/>
</dbReference>
<dbReference type="PROSITE" id="PS50932">
    <property type="entry name" value="HTH_LACI_2"/>
    <property type="match status" value="1"/>
</dbReference>
<name>A0A3D8YCI3_9BACT</name>
<keyword evidence="3" id="KW-0804">Transcription</keyword>
<feature type="domain" description="HTH lacI-type" evidence="4">
    <location>
        <begin position="5"/>
        <end position="59"/>
    </location>
</feature>
<evidence type="ECO:0000259" key="4">
    <source>
        <dbReference type="PROSITE" id="PS50932"/>
    </source>
</evidence>
<dbReference type="EMBL" id="QNUL01000006">
    <property type="protein sequence ID" value="REA62102.1"/>
    <property type="molecule type" value="Genomic_DNA"/>
</dbReference>
<keyword evidence="2" id="KW-0238">DNA-binding</keyword>
<dbReference type="AlphaFoldDB" id="A0A3D8YCI3"/>
<dbReference type="RefSeq" id="WP_115830748.1">
    <property type="nucleotide sequence ID" value="NZ_QNUL01000006.1"/>
</dbReference>
<organism evidence="5 6">
    <name type="scientific">Dyadobacter luteus</name>
    <dbReference type="NCBI Taxonomy" id="2259619"/>
    <lineage>
        <taxon>Bacteria</taxon>
        <taxon>Pseudomonadati</taxon>
        <taxon>Bacteroidota</taxon>
        <taxon>Cytophagia</taxon>
        <taxon>Cytophagales</taxon>
        <taxon>Spirosomataceae</taxon>
        <taxon>Dyadobacter</taxon>
    </lineage>
</organism>
<evidence type="ECO:0000256" key="2">
    <source>
        <dbReference type="ARBA" id="ARBA00023125"/>
    </source>
</evidence>
<dbReference type="SUPFAM" id="SSF47413">
    <property type="entry name" value="lambda repressor-like DNA-binding domains"/>
    <property type="match status" value="1"/>
</dbReference>
<evidence type="ECO:0000313" key="6">
    <source>
        <dbReference type="Proteomes" id="UP000256373"/>
    </source>
</evidence>
<dbReference type="InterPro" id="IPR028082">
    <property type="entry name" value="Peripla_BP_I"/>
</dbReference>
<gene>
    <name evidence="5" type="ORF">DSL64_10640</name>
</gene>
<keyword evidence="6" id="KW-1185">Reference proteome</keyword>
<dbReference type="Gene3D" id="3.40.50.2300">
    <property type="match status" value="2"/>
</dbReference>
<dbReference type="Proteomes" id="UP000256373">
    <property type="component" value="Unassembled WGS sequence"/>
</dbReference>
<reference evidence="5 6" key="1">
    <citation type="submission" date="2018-07" db="EMBL/GenBank/DDBJ databases">
        <title>Dyadobacter roseus sp. nov., isolated from rose rhizosphere soil.</title>
        <authorList>
            <person name="Chen L."/>
        </authorList>
    </citation>
    <scope>NUCLEOTIDE SEQUENCE [LARGE SCALE GENOMIC DNA]</scope>
    <source>
        <strain evidence="5 6">RS19</strain>
    </source>
</reference>
<proteinExistence type="predicted"/>
<dbReference type="InterPro" id="IPR010982">
    <property type="entry name" value="Lambda_DNA-bd_dom_sf"/>
</dbReference>
<evidence type="ECO:0000256" key="1">
    <source>
        <dbReference type="ARBA" id="ARBA00023015"/>
    </source>
</evidence>